<organism evidence="2 3">
    <name type="scientific">Chitinophaga tropicalis</name>
    <dbReference type="NCBI Taxonomy" id="2683588"/>
    <lineage>
        <taxon>Bacteria</taxon>
        <taxon>Pseudomonadati</taxon>
        <taxon>Bacteroidota</taxon>
        <taxon>Chitinophagia</taxon>
        <taxon>Chitinophagales</taxon>
        <taxon>Chitinophagaceae</taxon>
        <taxon>Chitinophaga</taxon>
    </lineage>
</organism>
<dbReference type="AlphaFoldDB" id="A0A7K1UEF2"/>
<dbReference type="InterPro" id="IPR013783">
    <property type="entry name" value="Ig-like_fold"/>
</dbReference>
<dbReference type="EMBL" id="WRXN01000041">
    <property type="protein sequence ID" value="MVT12650.1"/>
    <property type="molecule type" value="Genomic_DNA"/>
</dbReference>
<keyword evidence="3" id="KW-1185">Reference proteome</keyword>
<evidence type="ECO:0000256" key="1">
    <source>
        <dbReference type="SAM" id="SignalP"/>
    </source>
</evidence>
<evidence type="ECO:0000313" key="2">
    <source>
        <dbReference type="EMBL" id="MVT12650.1"/>
    </source>
</evidence>
<name>A0A7K1UEF2_9BACT</name>
<evidence type="ECO:0000313" key="3">
    <source>
        <dbReference type="Proteomes" id="UP000461730"/>
    </source>
</evidence>
<reference evidence="2 3" key="1">
    <citation type="submission" date="2019-12" db="EMBL/GenBank/DDBJ databases">
        <title>Chitinophaga sp. strain ysch24 (GDMCC 1.1355), whole genome shotgun sequence.</title>
        <authorList>
            <person name="Zhang X."/>
        </authorList>
    </citation>
    <scope>NUCLEOTIDE SEQUENCE [LARGE SCALE GENOMIC DNA]</scope>
    <source>
        <strain evidence="3">ysch24</strain>
    </source>
</reference>
<feature type="chain" id="PRO_5029449299" description="DUF928 domain-containing protein" evidence="1">
    <location>
        <begin position="19"/>
        <end position="364"/>
    </location>
</feature>
<dbReference type="RefSeq" id="WP_157310066.1">
    <property type="nucleotide sequence ID" value="NZ_WRXN01000041.1"/>
</dbReference>
<proteinExistence type="predicted"/>
<keyword evidence="1" id="KW-0732">Signal</keyword>
<protein>
    <recommendedName>
        <fullName evidence="4">DUF928 domain-containing protein</fullName>
    </recommendedName>
</protein>
<gene>
    <name evidence="2" type="ORF">GO493_30655</name>
</gene>
<accession>A0A7K1UEF2</accession>
<feature type="signal peptide" evidence="1">
    <location>
        <begin position="1"/>
        <end position="18"/>
    </location>
</feature>
<evidence type="ECO:0008006" key="4">
    <source>
        <dbReference type="Google" id="ProtNLM"/>
    </source>
</evidence>
<comment type="caution">
    <text evidence="2">The sequence shown here is derived from an EMBL/GenBank/DDBJ whole genome shotgun (WGS) entry which is preliminary data.</text>
</comment>
<dbReference type="Proteomes" id="UP000461730">
    <property type="component" value="Unassembled WGS sequence"/>
</dbReference>
<dbReference type="Gene3D" id="2.60.40.10">
    <property type="entry name" value="Immunoglobulins"/>
    <property type="match status" value="1"/>
</dbReference>
<sequence length="364" mass="40326">MKTLFKVVALLLSLQVSAQVNMTVQLPPTGVMQKAQLWNLLLVSASQTNTQVRIALRVTDAKTNQPVFTGLSRVITLNKGAKQVQAADVTPVTYEYLRPVADRSPNGLLTAGAYLACYSVMLEKGDISSVAAEDCLPFSVEPVSPPLLNSPANQSTEESLLPQFTWLPPAPVNIFNDLNYEMLIVEVRKGQSAIEAIQQNIPVFRALHVKSPFVNYPLSATTLDTAKNYAWMVTANNGNQFSAQTDIWTFRVKGASPVKTAITGNPYVQLRRELDGELISCPGTLKVAYNNMMTDTIAAYEVISLDDQQRVLIKNTLKLTPGTNFIEIPLSGRKDLGEGKQYLFRLSNSRREYWQLKFVYTMSL</sequence>